<dbReference type="GO" id="GO:0009773">
    <property type="term" value="P:photosynthetic electron transport in photosystem I"/>
    <property type="evidence" value="ECO:0007669"/>
    <property type="project" value="InterPro"/>
</dbReference>
<dbReference type="GO" id="GO:0010598">
    <property type="term" value="C:NAD(P)H dehydrogenase complex (plastoquinone)"/>
    <property type="evidence" value="ECO:0007669"/>
    <property type="project" value="InterPro"/>
</dbReference>
<organism evidence="1">
    <name type="scientific">Triticum urartu</name>
    <name type="common">Red wild einkorn</name>
    <name type="synonym">Crithodium urartu</name>
    <dbReference type="NCBI Taxonomy" id="4572"/>
    <lineage>
        <taxon>Eukaryota</taxon>
        <taxon>Viridiplantae</taxon>
        <taxon>Streptophyta</taxon>
        <taxon>Embryophyta</taxon>
        <taxon>Tracheophyta</taxon>
        <taxon>Spermatophyta</taxon>
        <taxon>Magnoliopsida</taxon>
        <taxon>Liliopsida</taxon>
        <taxon>Poales</taxon>
        <taxon>Poaceae</taxon>
        <taxon>BOP clade</taxon>
        <taxon>Pooideae</taxon>
        <taxon>Triticodae</taxon>
        <taxon>Triticeae</taxon>
        <taxon>Triticinae</taxon>
        <taxon>Triticum</taxon>
    </lineage>
</organism>
<sequence length="77" mass="8490">MACHLVAACVPRRAVLAYSASRDKQSGFMELLASTPIGQPESDAERRIREAAEWVVDNTESRAQEGNPCNYVQLLPN</sequence>
<dbReference type="AlphaFoldDB" id="M7YM27"/>
<dbReference type="InterPro" id="IPR038931">
    <property type="entry name" value="CRR3"/>
</dbReference>
<dbReference type="PANTHER" id="PTHR36340:SF1">
    <property type="entry name" value="NAD(P)H DEHYDROGENASE SUBUNIT CRR3, CHLOROPLASTIC-RELATED"/>
    <property type="match status" value="1"/>
</dbReference>
<protein>
    <submittedName>
        <fullName evidence="1">Uncharacterized protein</fullName>
    </submittedName>
</protein>
<dbReference type="STRING" id="4572.M7YM27"/>
<proteinExistence type="predicted"/>
<evidence type="ECO:0000313" key="1">
    <source>
        <dbReference type="EMBL" id="EMS51548.1"/>
    </source>
</evidence>
<gene>
    <name evidence="1" type="ORF">TRIUR3_05088</name>
</gene>
<reference evidence="1" key="1">
    <citation type="journal article" date="2013" name="Nature">
        <title>Draft genome of the wheat A-genome progenitor Triticum urartu.</title>
        <authorList>
            <person name="Ling H.Q."/>
            <person name="Zhao S."/>
            <person name="Liu D."/>
            <person name="Wang J."/>
            <person name="Sun H."/>
            <person name="Zhang C."/>
            <person name="Fan H."/>
            <person name="Li D."/>
            <person name="Dong L."/>
            <person name="Tao Y."/>
            <person name="Gao C."/>
            <person name="Wu H."/>
            <person name="Li Y."/>
            <person name="Cui Y."/>
            <person name="Guo X."/>
            <person name="Zheng S."/>
            <person name="Wang B."/>
            <person name="Yu K."/>
            <person name="Liang Q."/>
            <person name="Yang W."/>
            <person name="Lou X."/>
            <person name="Chen J."/>
            <person name="Feng M."/>
            <person name="Jian J."/>
            <person name="Zhang X."/>
            <person name="Luo G."/>
            <person name="Jiang Y."/>
            <person name="Liu J."/>
            <person name="Wang Z."/>
            <person name="Sha Y."/>
            <person name="Zhang B."/>
            <person name="Wu H."/>
            <person name="Tang D."/>
            <person name="Shen Q."/>
            <person name="Xue P."/>
            <person name="Zou S."/>
            <person name="Wang X."/>
            <person name="Liu X."/>
            <person name="Wang F."/>
            <person name="Yang Y."/>
            <person name="An X."/>
            <person name="Dong Z."/>
            <person name="Zhang K."/>
            <person name="Zhang X."/>
            <person name="Luo M.C."/>
            <person name="Dvorak J."/>
            <person name="Tong Y."/>
            <person name="Wang J."/>
            <person name="Yang H."/>
            <person name="Li Z."/>
            <person name="Wang D."/>
            <person name="Zhang A."/>
            <person name="Wang J."/>
        </authorList>
    </citation>
    <scope>NUCLEOTIDE SEQUENCE</scope>
</reference>
<name>M7YM27_TRIUA</name>
<dbReference type="GO" id="GO:0009535">
    <property type="term" value="C:chloroplast thylakoid membrane"/>
    <property type="evidence" value="ECO:0007669"/>
    <property type="project" value="InterPro"/>
</dbReference>
<accession>M7YM27</accession>
<dbReference type="EMBL" id="KD218982">
    <property type="protein sequence ID" value="EMS51548.1"/>
    <property type="molecule type" value="Genomic_DNA"/>
</dbReference>
<dbReference type="PANTHER" id="PTHR36340">
    <property type="entry name" value="NAD(P)H DEHYDROGENASE SUBUNIT CRR3, CHLOROPLASTIC-RELATED"/>
    <property type="match status" value="1"/>
</dbReference>